<name>A0A0E9XYC7_ANGAN</name>
<proteinExistence type="predicted"/>
<evidence type="ECO:0000313" key="1">
    <source>
        <dbReference type="EMBL" id="JAI06836.1"/>
    </source>
</evidence>
<dbReference type="AlphaFoldDB" id="A0A0E9XYC7"/>
<organism evidence="1">
    <name type="scientific">Anguilla anguilla</name>
    <name type="common">European freshwater eel</name>
    <name type="synonym">Muraena anguilla</name>
    <dbReference type="NCBI Taxonomy" id="7936"/>
    <lineage>
        <taxon>Eukaryota</taxon>
        <taxon>Metazoa</taxon>
        <taxon>Chordata</taxon>
        <taxon>Craniata</taxon>
        <taxon>Vertebrata</taxon>
        <taxon>Euteleostomi</taxon>
        <taxon>Actinopterygii</taxon>
        <taxon>Neopterygii</taxon>
        <taxon>Teleostei</taxon>
        <taxon>Anguilliformes</taxon>
        <taxon>Anguillidae</taxon>
        <taxon>Anguilla</taxon>
    </lineage>
</organism>
<protein>
    <submittedName>
        <fullName evidence="1">Uncharacterized protein</fullName>
    </submittedName>
</protein>
<reference evidence="1" key="1">
    <citation type="submission" date="2014-11" db="EMBL/GenBank/DDBJ databases">
        <authorList>
            <person name="Amaro Gonzalez C."/>
        </authorList>
    </citation>
    <scope>NUCLEOTIDE SEQUENCE</scope>
</reference>
<sequence length="29" mass="3315">MDSLLFSIFALLSELPCEAFLFPAFCYLL</sequence>
<accession>A0A0E9XYC7</accession>
<reference evidence="1" key="2">
    <citation type="journal article" date="2015" name="Fish Shellfish Immunol.">
        <title>Early steps in the European eel (Anguilla anguilla)-Vibrio vulnificus interaction in the gills: Role of the RtxA13 toxin.</title>
        <authorList>
            <person name="Callol A."/>
            <person name="Pajuelo D."/>
            <person name="Ebbesson L."/>
            <person name="Teles M."/>
            <person name="MacKenzie S."/>
            <person name="Amaro C."/>
        </authorList>
    </citation>
    <scope>NUCLEOTIDE SEQUENCE</scope>
</reference>
<dbReference type="EMBL" id="GBXM01001742">
    <property type="protein sequence ID" value="JAI06836.1"/>
    <property type="molecule type" value="Transcribed_RNA"/>
</dbReference>